<organism evidence="19 20">
    <name type="scientific">Diaporthe vaccinii</name>
    <dbReference type="NCBI Taxonomy" id="105482"/>
    <lineage>
        <taxon>Eukaryota</taxon>
        <taxon>Fungi</taxon>
        <taxon>Dikarya</taxon>
        <taxon>Ascomycota</taxon>
        <taxon>Pezizomycotina</taxon>
        <taxon>Sordariomycetes</taxon>
        <taxon>Sordariomycetidae</taxon>
        <taxon>Diaporthales</taxon>
        <taxon>Diaporthaceae</taxon>
        <taxon>Diaporthe</taxon>
        <taxon>Diaporthe eres species complex</taxon>
    </lineage>
</organism>
<keyword evidence="11 14" id="KW-1015">Disulfide bond</keyword>
<feature type="transmembrane region" description="Helical" evidence="16">
    <location>
        <begin position="262"/>
        <end position="284"/>
    </location>
</feature>
<dbReference type="SMART" id="SM00747">
    <property type="entry name" value="CFEM"/>
    <property type="match status" value="1"/>
</dbReference>
<keyword evidence="7 16" id="KW-0812">Transmembrane</keyword>
<dbReference type="InterPro" id="IPR049326">
    <property type="entry name" value="Rhodopsin_dom_fungi"/>
</dbReference>
<evidence type="ECO:0000256" key="17">
    <source>
        <dbReference type="SAM" id="SignalP"/>
    </source>
</evidence>
<evidence type="ECO:0000256" key="10">
    <source>
        <dbReference type="ARBA" id="ARBA00023136"/>
    </source>
</evidence>
<evidence type="ECO:0000256" key="16">
    <source>
        <dbReference type="SAM" id="Phobius"/>
    </source>
</evidence>
<evidence type="ECO:0000256" key="9">
    <source>
        <dbReference type="ARBA" id="ARBA00022989"/>
    </source>
</evidence>
<keyword evidence="12" id="KW-0449">Lipoprotein</keyword>
<evidence type="ECO:0000256" key="15">
    <source>
        <dbReference type="SAM" id="MobiDB-lite"/>
    </source>
</evidence>
<feature type="transmembrane region" description="Helical" evidence="16">
    <location>
        <begin position="107"/>
        <end position="131"/>
    </location>
</feature>
<evidence type="ECO:0000256" key="5">
    <source>
        <dbReference type="ARBA" id="ARBA00022525"/>
    </source>
</evidence>
<reference evidence="19 20" key="1">
    <citation type="submission" date="2024-03" db="EMBL/GenBank/DDBJ databases">
        <title>A high-quality draft genome sequence of Diaporthe vaccinii, a causative agent of upright dieback and viscid rot disease in cranberry plants.</title>
        <authorList>
            <person name="Sarrasin M."/>
            <person name="Lang B.F."/>
            <person name="Burger G."/>
        </authorList>
    </citation>
    <scope>NUCLEOTIDE SEQUENCE [LARGE SCALE GENOMIC DNA]</scope>
    <source>
        <strain evidence="19 20">IS7</strain>
    </source>
</reference>
<evidence type="ECO:0000256" key="3">
    <source>
        <dbReference type="ARBA" id="ARBA00004613"/>
    </source>
</evidence>
<sequence length="493" mass="55008">MKFMMIWRLLLFVLLGQLGLVSGQSSASSPAQLIAALPSCASSCFLNSLPVTQCALTNATCLCTDTNYSNTVQTCILGSCTVREALFTKNQTQASCGIPPRDRSHELYILAVTLGVISAATVLLRLSFRILVSRMGMYADDWAILLTLCLGVPGTIVLCARSVPNGSGKDVWTVPFFQIDEFGKWFLFMAVQYFLDLAALKLSLLLFYLRIFTSQSMKRLLWATVVFDVIYGIVFALVALLQCRPIRFFWEKWDGQHQGTCINVNAVGWANAGISIALDFWMLALPLSQLQGLQLHWKKKIGVALMFFVGTFVTIVSILRLHALVTFATSDNPTFDNFDIMLWSTTEMNIGIICACMPAFRQILARIWPTVFGGEQSRQRYYRYGNGKDAGHVPTIGSKDVVPNIKKGRTEWWQGLSLSRASMFVSQRMNPNVAKAFRESSPIQEYPAKGIQVHRSFQVEDDSPNSVQMQNLKPLPFAPPRPARNEIKSTFVA</sequence>
<dbReference type="InterPro" id="IPR052337">
    <property type="entry name" value="SAT4-like"/>
</dbReference>
<proteinExistence type="inferred from homology"/>
<keyword evidence="20" id="KW-1185">Reference proteome</keyword>
<evidence type="ECO:0000256" key="7">
    <source>
        <dbReference type="ARBA" id="ARBA00022692"/>
    </source>
</evidence>
<evidence type="ECO:0000256" key="11">
    <source>
        <dbReference type="ARBA" id="ARBA00023157"/>
    </source>
</evidence>
<evidence type="ECO:0000259" key="18">
    <source>
        <dbReference type="PROSITE" id="PS52012"/>
    </source>
</evidence>
<feature type="disulfide bond" evidence="14">
    <location>
        <begin position="63"/>
        <end position="96"/>
    </location>
</feature>
<comment type="similarity">
    <text evidence="13">Belongs to the SAT4 family.</text>
</comment>
<feature type="domain" description="CFEM" evidence="18">
    <location>
        <begin position="10"/>
        <end position="123"/>
    </location>
</feature>
<keyword evidence="8 17" id="KW-0732">Signal</keyword>
<dbReference type="PANTHER" id="PTHR33048:SF143">
    <property type="entry name" value="EXTRACELLULAR MEMBRANE PROTEIN CFEM DOMAIN-CONTAINING PROTEIN-RELATED"/>
    <property type="match status" value="1"/>
</dbReference>
<evidence type="ECO:0000256" key="1">
    <source>
        <dbReference type="ARBA" id="ARBA00004141"/>
    </source>
</evidence>
<dbReference type="Proteomes" id="UP001600888">
    <property type="component" value="Unassembled WGS sequence"/>
</dbReference>
<evidence type="ECO:0000256" key="12">
    <source>
        <dbReference type="ARBA" id="ARBA00023288"/>
    </source>
</evidence>
<evidence type="ECO:0000256" key="8">
    <source>
        <dbReference type="ARBA" id="ARBA00022729"/>
    </source>
</evidence>
<dbReference type="Pfam" id="PF20684">
    <property type="entry name" value="Fung_rhodopsin"/>
    <property type="match status" value="1"/>
</dbReference>
<feature type="transmembrane region" description="Helical" evidence="16">
    <location>
        <begin position="305"/>
        <end position="328"/>
    </location>
</feature>
<comment type="caution">
    <text evidence="19">The sequence shown here is derived from an EMBL/GenBank/DDBJ whole genome shotgun (WGS) entry which is preliminary data.</text>
</comment>
<feature type="disulfide bond" evidence="14">
    <location>
        <begin position="40"/>
        <end position="80"/>
    </location>
</feature>
<evidence type="ECO:0000256" key="14">
    <source>
        <dbReference type="PROSITE-ProRule" id="PRU01356"/>
    </source>
</evidence>
<evidence type="ECO:0000256" key="2">
    <source>
        <dbReference type="ARBA" id="ARBA00004589"/>
    </source>
</evidence>
<dbReference type="EMBL" id="JBAWTH010000149">
    <property type="protein sequence ID" value="KAL2274785.1"/>
    <property type="molecule type" value="Genomic_DNA"/>
</dbReference>
<dbReference type="Pfam" id="PF05730">
    <property type="entry name" value="CFEM"/>
    <property type="match status" value="1"/>
</dbReference>
<feature type="disulfide bond" evidence="14">
    <location>
        <begin position="44"/>
        <end position="75"/>
    </location>
</feature>
<feature type="signal peptide" evidence="17">
    <location>
        <begin position="1"/>
        <end position="23"/>
    </location>
</feature>
<feature type="transmembrane region" description="Helical" evidence="16">
    <location>
        <begin position="183"/>
        <end position="208"/>
    </location>
</feature>
<dbReference type="PROSITE" id="PS52012">
    <property type="entry name" value="CFEM"/>
    <property type="match status" value="1"/>
</dbReference>
<comment type="similarity">
    <text evidence="4">Belongs to the RBT5 family.</text>
</comment>
<evidence type="ECO:0000256" key="4">
    <source>
        <dbReference type="ARBA" id="ARBA00010031"/>
    </source>
</evidence>
<gene>
    <name evidence="19" type="ORF">FJTKL_02762</name>
</gene>
<feature type="transmembrane region" description="Helical" evidence="16">
    <location>
        <begin position="143"/>
        <end position="163"/>
    </location>
</feature>
<evidence type="ECO:0000313" key="19">
    <source>
        <dbReference type="EMBL" id="KAL2274785.1"/>
    </source>
</evidence>
<feature type="transmembrane region" description="Helical" evidence="16">
    <location>
        <begin position="340"/>
        <end position="360"/>
    </location>
</feature>
<feature type="region of interest" description="Disordered" evidence="15">
    <location>
        <begin position="463"/>
        <end position="493"/>
    </location>
</feature>
<dbReference type="PANTHER" id="PTHR33048">
    <property type="entry name" value="PTH11-LIKE INTEGRAL MEMBRANE PROTEIN (AFU_ORTHOLOGUE AFUA_5G11245)"/>
    <property type="match status" value="1"/>
</dbReference>
<accession>A0ABR4DX26</accession>
<name>A0ABR4DX26_9PEZI</name>
<keyword evidence="10 16" id="KW-0472">Membrane</keyword>
<feature type="disulfide bond" evidence="14">
    <location>
        <begin position="54"/>
        <end position="61"/>
    </location>
</feature>
<feature type="chain" id="PRO_5047444033" description="CFEM domain-containing protein" evidence="17">
    <location>
        <begin position="24"/>
        <end position="493"/>
    </location>
</feature>
<keyword evidence="5" id="KW-0964">Secreted</keyword>
<evidence type="ECO:0000256" key="13">
    <source>
        <dbReference type="ARBA" id="ARBA00038359"/>
    </source>
</evidence>
<keyword evidence="9 16" id="KW-1133">Transmembrane helix</keyword>
<keyword evidence="6" id="KW-0336">GPI-anchor</keyword>
<comment type="subcellular location">
    <subcellularLocation>
        <location evidence="2">Membrane</location>
        <topology evidence="2">Lipid-anchor</topology>
        <topology evidence="2">GPI-anchor</topology>
    </subcellularLocation>
    <subcellularLocation>
        <location evidence="1">Membrane</location>
        <topology evidence="1">Multi-pass membrane protein</topology>
    </subcellularLocation>
    <subcellularLocation>
        <location evidence="3">Secreted</location>
    </subcellularLocation>
</comment>
<protein>
    <recommendedName>
        <fullName evidence="18">CFEM domain-containing protein</fullName>
    </recommendedName>
</protein>
<evidence type="ECO:0000256" key="6">
    <source>
        <dbReference type="ARBA" id="ARBA00022622"/>
    </source>
</evidence>
<dbReference type="InterPro" id="IPR008427">
    <property type="entry name" value="Extracellular_membr_CFEM_dom"/>
</dbReference>
<comment type="caution">
    <text evidence="14">Lacks conserved residue(s) required for the propagation of feature annotation.</text>
</comment>
<feature type="transmembrane region" description="Helical" evidence="16">
    <location>
        <begin position="220"/>
        <end position="242"/>
    </location>
</feature>
<evidence type="ECO:0000313" key="20">
    <source>
        <dbReference type="Proteomes" id="UP001600888"/>
    </source>
</evidence>
<keyword evidence="6" id="KW-0325">Glycoprotein</keyword>